<evidence type="ECO:0000313" key="3">
    <source>
        <dbReference type="Proteomes" id="UP000265663"/>
    </source>
</evidence>
<feature type="transmembrane region" description="Helical" evidence="1">
    <location>
        <begin position="26"/>
        <end position="46"/>
    </location>
</feature>
<organism evidence="2 3">
    <name type="scientific">Pyrenophora seminiperda CCB06</name>
    <dbReference type="NCBI Taxonomy" id="1302712"/>
    <lineage>
        <taxon>Eukaryota</taxon>
        <taxon>Fungi</taxon>
        <taxon>Dikarya</taxon>
        <taxon>Ascomycota</taxon>
        <taxon>Pezizomycotina</taxon>
        <taxon>Dothideomycetes</taxon>
        <taxon>Pleosporomycetidae</taxon>
        <taxon>Pleosporales</taxon>
        <taxon>Pleosporineae</taxon>
        <taxon>Pleosporaceae</taxon>
        <taxon>Pyrenophora</taxon>
    </lineage>
</organism>
<sequence length="96" mass="10717">MKLRVTISNSTEWVNCTPQHVRTWRIYAGGGVSALAIYGELVLYLISKRLTGHGRCSVDGPCPGVEGYRYPGLNLPVIVKSRDYKYKHCYATPINS</sequence>
<keyword evidence="1" id="KW-1133">Transmembrane helix</keyword>
<keyword evidence="1" id="KW-0812">Transmembrane</keyword>
<proteinExistence type="predicted"/>
<protein>
    <submittedName>
        <fullName evidence="2">Uncharacterized protein</fullName>
    </submittedName>
</protein>
<dbReference type="EMBL" id="KE747814">
    <property type="protein sequence ID" value="RMZ68037.1"/>
    <property type="molecule type" value="Genomic_DNA"/>
</dbReference>
<name>A0A3M7M0J8_9PLEO</name>
<dbReference type="AlphaFoldDB" id="A0A3M7M0J8"/>
<keyword evidence="1" id="KW-0472">Membrane</keyword>
<dbReference type="Proteomes" id="UP000265663">
    <property type="component" value="Unassembled WGS sequence"/>
</dbReference>
<evidence type="ECO:0000313" key="2">
    <source>
        <dbReference type="EMBL" id="RMZ68037.1"/>
    </source>
</evidence>
<evidence type="ECO:0000256" key="1">
    <source>
        <dbReference type="SAM" id="Phobius"/>
    </source>
</evidence>
<gene>
    <name evidence="2" type="ORF">GMOD_00004190</name>
</gene>
<accession>A0A3M7M0J8</accession>
<reference evidence="2 3" key="1">
    <citation type="journal article" date="2014" name="PLoS ONE">
        <title>De novo Genome Assembly of the Fungal Plant Pathogen Pyrenophora semeniperda.</title>
        <authorList>
            <person name="Soliai M.M."/>
            <person name="Meyer S.E."/>
            <person name="Udall J.A."/>
            <person name="Elzinga D.E."/>
            <person name="Hermansen R.A."/>
            <person name="Bodily P.M."/>
            <person name="Hart A.A."/>
            <person name="Coleman C.E."/>
        </authorList>
    </citation>
    <scope>NUCLEOTIDE SEQUENCE [LARGE SCALE GENOMIC DNA]</scope>
    <source>
        <strain evidence="2 3">CCB06</strain>
        <tissue evidence="2">Mycelium</tissue>
    </source>
</reference>
<keyword evidence="3" id="KW-1185">Reference proteome</keyword>